<feature type="domain" description="Signal transduction histidine kinase internal region" evidence="2">
    <location>
        <begin position="380"/>
        <end position="458"/>
    </location>
</feature>
<dbReference type="SUPFAM" id="SSF48452">
    <property type="entry name" value="TPR-like"/>
    <property type="match status" value="1"/>
</dbReference>
<dbReference type="EMBL" id="CP095065">
    <property type="protein sequence ID" value="UOQ69249.1"/>
    <property type="molecule type" value="Genomic_DNA"/>
</dbReference>
<dbReference type="InterPro" id="IPR036890">
    <property type="entry name" value="HATPase_C_sf"/>
</dbReference>
<dbReference type="PANTHER" id="PTHR34220:SF7">
    <property type="entry name" value="SENSOR HISTIDINE KINASE YPDA"/>
    <property type="match status" value="1"/>
</dbReference>
<keyword evidence="1" id="KW-0472">Membrane</keyword>
<dbReference type="GO" id="GO:0016301">
    <property type="term" value="F:kinase activity"/>
    <property type="evidence" value="ECO:0007669"/>
    <property type="project" value="UniProtKB-KW"/>
</dbReference>
<dbReference type="Pfam" id="PF06580">
    <property type="entry name" value="His_kinase"/>
    <property type="match status" value="1"/>
</dbReference>
<keyword evidence="1" id="KW-0812">Transmembrane</keyword>
<keyword evidence="4" id="KW-1185">Reference proteome</keyword>
<organism evidence="3 4">
    <name type="scientific">Hymenobacter volaticus</name>
    <dbReference type="NCBI Taxonomy" id="2932254"/>
    <lineage>
        <taxon>Bacteria</taxon>
        <taxon>Pseudomonadati</taxon>
        <taxon>Bacteroidota</taxon>
        <taxon>Cytophagia</taxon>
        <taxon>Cytophagales</taxon>
        <taxon>Hymenobacteraceae</taxon>
        <taxon>Hymenobacter</taxon>
    </lineage>
</organism>
<feature type="transmembrane region" description="Helical" evidence="1">
    <location>
        <begin position="337"/>
        <end position="359"/>
    </location>
</feature>
<gene>
    <name evidence="3" type="ORF">MUN86_27740</name>
</gene>
<dbReference type="Gene3D" id="3.30.565.10">
    <property type="entry name" value="Histidine kinase-like ATPase, C-terminal domain"/>
    <property type="match status" value="1"/>
</dbReference>
<dbReference type="PANTHER" id="PTHR34220">
    <property type="entry name" value="SENSOR HISTIDINE KINASE YPDA"/>
    <property type="match status" value="1"/>
</dbReference>
<dbReference type="Gene3D" id="1.25.40.10">
    <property type="entry name" value="Tetratricopeptide repeat domain"/>
    <property type="match status" value="2"/>
</dbReference>
<evidence type="ECO:0000313" key="3">
    <source>
        <dbReference type="EMBL" id="UOQ69249.1"/>
    </source>
</evidence>
<evidence type="ECO:0000256" key="1">
    <source>
        <dbReference type="SAM" id="Phobius"/>
    </source>
</evidence>
<evidence type="ECO:0000313" key="4">
    <source>
        <dbReference type="Proteomes" id="UP000830401"/>
    </source>
</evidence>
<dbReference type="RefSeq" id="WP_245127004.1">
    <property type="nucleotide sequence ID" value="NZ_CP095065.1"/>
</dbReference>
<geneLocation type="plasmid" evidence="3 4">
    <name>unnamed4</name>
</geneLocation>
<sequence>MKGLKQQLAQAKVDTIRVKLLVSLARGSLQLGYADSLLMYSQQALAVAQKSNYTEGVSDAYWLMIWAYRQLGRYPEALQTAFHNLHLAEQTKDSLAVWIALRHMMFVFNDLQEYHTTLRYARRSRKLVPSLQSKDEKAVQRYALSGYMNFMSHAFEELNQLDSALCYKRRAYKMAHAIRDNQLVALTTDNLVRHFSKTAVDDSTVYYARLCIEYVKRTGFRLDLAANAQLALARVYRRRNQLDSALHYARSSLAISRRMKRLAAQVEATSLLHALYANQTPKDSAYTYFVLKTTLQDSLVNLEKIKQTESIKYQEALRQQQLGQERREAQQRYTRRITTYCLLGGFVLLLSIGFSLYRIRQIRHESQLKFSFTKRIHQTEMRVLRAQMNPHFFFNCLNSINRYIVKSDPKTASHYLTKFARLMRLTLDNSASESISLEKEIQTLQLYLDMESMRFDNAFAYAIEVAEEIQPDALTIPSMLLQPYIENAIWHGLLHKKNGGHVWLRFRQPTEDLLTVEIEDNGIGRQKAKELKSKETVSSKSYGMQISQDRLFLIQEVYGLQATVEVKDLQDGQGNGSGTKVLVQLPAQAS</sequence>
<dbReference type="InterPro" id="IPR011990">
    <property type="entry name" value="TPR-like_helical_dom_sf"/>
</dbReference>
<evidence type="ECO:0000259" key="2">
    <source>
        <dbReference type="Pfam" id="PF06580"/>
    </source>
</evidence>
<proteinExistence type="predicted"/>
<name>A0ABY4GG10_9BACT</name>
<keyword evidence="3" id="KW-0418">Kinase</keyword>
<protein>
    <submittedName>
        <fullName evidence="3">Histidine kinase</fullName>
    </submittedName>
</protein>
<accession>A0ABY4GG10</accession>
<keyword evidence="1" id="KW-1133">Transmembrane helix</keyword>
<keyword evidence="3" id="KW-0614">Plasmid</keyword>
<dbReference type="InterPro" id="IPR010559">
    <property type="entry name" value="Sig_transdc_His_kin_internal"/>
</dbReference>
<keyword evidence="3" id="KW-0808">Transferase</keyword>
<reference evidence="3" key="1">
    <citation type="submission" date="2022-04" db="EMBL/GenBank/DDBJ databases">
        <title>Hymenobacter sp. isolated from the air.</title>
        <authorList>
            <person name="Won M."/>
            <person name="Lee C.-M."/>
            <person name="Woen H.-Y."/>
            <person name="Kwon S.-W."/>
        </authorList>
    </citation>
    <scope>NUCLEOTIDE SEQUENCE</scope>
    <source>
        <strain evidence="3">5420S-77</strain>
        <plasmid evidence="3">unnamed4</plasmid>
    </source>
</reference>
<dbReference type="Proteomes" id="UP000830401">
    <property type="component" value="Plasmid unnamed4"/>
</dbReference>
<dbReference type="InterPro" id="IPR050640">
    <property type="entry name" value="Bact_2-comp_sensor_kinase"/>
</dbReference>
<dbReference type="SUPFAM" id="SSF55874">
    <property type="entry name" value="ATPase domain of HSP90 chaperone/DNA topoisomerase II/histidine kinase"/>
    <property type="match status" value="1"/>
</dbReference>